<keyword evidence="1" id="KW-0547">Nucleotide-binding</keyword>
<dbReference type="InterPro" id="IPR027417">
    <property type="entry name" value="P-loop_NTPase"/>
</dbReference>
<keyword evidence="3" id="KW-0175">Coiled coil</keyword>
<dbReference type="InterPro" id="IPR051309">
    <property type="entry name" value="ABCF_ATPase"/>
</dbReference>
<feature type="domain" description="ABC transporter" evidence="5">
    <location>
        <begin position="328"/>
        <end position="541"/>
    </location>
</feature>
<sequence>MILLQAVDISKSFAAEPILSGINLQIQSGERIGLVGVNGVGKSTFLKILTGQMFPDSGEIRKGKQVQVGYLAQNSGLQSENIIWDEMITVFDDLRAQEKQLRLLEQQMGEPMSEKQHEQLLEQYSILSEDFKDKGGFQYEANIRNVLHGMRFYEDDYQKPISSLSGGQKTRLALCKLLLTNPDILVLDEPTNYLDIETLTWLEKYLNGYPGAILVVSHDRFFLDALVTVIYEIERTQCKRYVGNYSNYLDLKAEDIERQLATYEKQEKEISKLEDFIARNIARASTTKRAQSRRKMLDKISRVERPVTADRKVSFSFDVDRTSGNEVLKVKDLTVGYGDHVLSSGISFQLERGERVALLGPNGIGKSSLLKTIIGQLPPLAGTITLGSNVAIGYYDQEQTRLHPQVQVLHELWDEYPQMLEQDVRTVLGNFLFSGDDVLKKISTLSGGEKARVSLAKLMLQNANFLILDEPTNHLDIFSKEVLENALYDYPGTILFVSHDRYFLNKMATRVIELGPNGCESYLGDYNYFREKKMEQEELALNSVASKETISTQDERRPTDKENYLQDKEQQRRERQRQRKIEELEGKIEVIEAEIASLEEQLCQPEIFEEPLKAVELTDQLTKKNEELEALLEEWEQVQEETP</sequence>
<feature type="domain" description="ABC transporter" evidence="5">
    <location>
        <begin position="4"/>
        <end position="260"/>
    </location>
</feature>
<dbReference type="SUPFAM" id="SSF52540">
    <property type="entry name" value="P-loop containing nucleoside triphosphate hydrolases"/>
    <property type="match status" value="2"/>
</dbReference>
<accession>A0ABS4GIG1</accession>
<proteinExistence type="predicted"/>
<gene>
    <name evidence="6" type="ORF">J2Z37_000034</name>
</gene>
<evidence type="ECO:0000256" key="3">
    <source>
        <dbReference type="SAM" id="Coils"/>
    </source>
</evidence>
<dbReference type="InterPro" id="IPR017871">
    <property type="entry name" value="ABC_transporter-like_CS"/>
</dbReference>
<dbReference type="Proteomes" id="UP001519343">
    <property type="component" value="Unassembled WGS sequence"/>
</dbReference>
<dbReference type="EMBL" id="JAGGKT010000001">
    <property type="protein sequence ID" value="MBP1930047.1"/>
    <property type="molecule type" value="Genomic_DNA"/>
</dbReference>
<dbReference type="Pfam" id="PF00005">
    <property type="entry name" value="ABC_tran"/>
    <property type="match status" value="2"/>
</dbReference>
<keyword evidence="7" id="KW-1185">Reference proteome</keyword>
<feature type="compositionally biased region" description="Basic and acidic residues" evidence="4">
    <location>
        <begin position="553"/>
        <end position="577"/>
    </location>
</feature>
<dbReference type="InterPro" id="IPR003439">
    <property type="entry name" value="ABC_transporter-like_ATP-bd"/>
</dbReference>
<dbReference type="CDD" id="cd03221">
    <property type="entry name" value="ABCF_EF-3"/>
    <property type="match status" value="2"/>
</dbReference>
<dbReference type="PROSITE" id="PS00211">
    <property type="entry name" value="ABC_TRANSPORTER_1"/>
    <property type="match status" value="2"/>
</dbReference>
<dbReference type="GO" id="GO:0005524">
    <property type="term" value="F:ATP binding"/>
    <property type="evidence" value="ECO:0007669"/>
    <property type="project" value="UniProtKB-KW"/>
</dbReference>
<dbReference type="Pfam" id="PF12848">
    <property type="entry name" value="ABC_tran_Xtn"/>
    <property type="match status" value="1"/>
</dbReference>
<dbReference type="InterPro" id="IPR032781">
    <property type="entry name" value="ABC_tran_Xtn"/>
</dbReference>
<evidence type="ECO:0000256" key="1">
    <source>
        <dbReference type="ARBA" id="ARBA00022741"/>
    </source>
</evidence>
<dbReference type="InterPro" id="IPR032524">
    <property type="entry name" value="ABC_tran_C"/>
</dbReference>
<feature type="region of interest" description="Disordered" evidence="4">
    <location>
        <begin position="545"/>
        <end position="577"/>
    </location>
</feature>
<reference evidence="6 7" key="1">
    <citation type="submission" date="2021-03" db="EMBL/GenBank/DDBJ databases">
        <title>Genomic Encyclopedia of Type Strains, Phase IV (KMG-IV): sequencing the most valuable type-strain genomes for metagenomic binning, comparative biology and taxonomic classification.</title>
        <authorList>
            <person name="Goeker M."/>
        </authorList>
    </citation>
    <scope>NUCLEOTIDE SEQUENCE [LARGE SCALE GENOMIC DNA]</scope>
    <source>
        <strain evidence="6 7">DSM 24738</strain>
    </source>
</reference>
<evidence type="ECO:0000256" key="4">
    <source>
        <dbReference type="SAM" id="MobiDB-lite"/>
    </source>
</evidence>
<evidence type="ECO:0000313" key="7">
    <source>
        <dbReference type="Proteomes" id="UP001519343"/>
    </source>
</evidence>
<organism evidence="6 7">
    <name type="scientific">Ammoniphilus resinae</name>
    <dbReference type="NCBI Taxonomy" id="861532"/>
    <lineage>
        <taxon>Bacteria</taxon>
        <taxon>Bacillati</taxon>
        <taxon>Bacillota</taxon>
        <taxon>Bacilli</taxon>
        <taxon>Bacillales</taxon>
        <taxon>Paenibacillaceae</taxon>
        <taxon>Aneurinibacillus group</taxon>
        <taxon>Ammoniphilus</taxon>
    </lineage>
</organism>
<evidence type="ECO:0000259" key="5">
    <source>
        <dbReference type="PROSITE" id="PS50893"/>
    </source>
</evidence>
<evidence type="ECO:0000313" key="6">
    <source>
        <dbReference type="EMBL" id="MBP1930047.1"/>
    </source>
</evidence>
<name>A0ABS4GIG1_9BACL</name>
<dbReference type="PROSITE" id="PS50893">
    <property type="entry name" value="ABC_TRANSPORTER_2"/>
    <property type="match status" value="2"/>
</dbReference>
<dbReference type="RefSeq" id="WP_209807746.1">
    <property type="nucleotide sequence ID" value="NZ_JAGGKT010000001.1"/>
</dbReference>
<feature type="coiled-coil region" evidence="3">
    <location>
        <begin position="249"/>
        <end position="276"/>
    </location>
</feature>
<dbReference type="Gene3D" id="1.10.287.380">
    <property type="entry name" value="Valyl-tRNA synthetase, C-terminal domain"/>
    <property type="match status" value="1"/>
</dbReference>
<dbReference type="PANTHER" id="PTHR42855:SF2">
    <property type="entry name" value="DRUG RESISTANCE ABC TRANSPORTER,ATP-BINDING PROTEIN"/>
    <property type="match status" value="1"/>
</dbReference>
<dbReference type="InterPro" id="IPR003593">
    <property type="entry name" value="AAA+_ATPase"/>
</dbReference>
<keyword evidence="2 6" id="KW-0067">ATP-binding</keyword>
<dbReference type="PANTHER" id="PTHR42855">
    <property type="entry name" value="ABC TRANSPORTER ATP-BINDING SUBUNIT"/>
    <property type="match status" value="1"/>
</dbReference>
<comment type="caution">
    <text evidence="6">The sequence shown here is derived from an EMBL/GenBank/DDBJ whole genome shotgun (WGS) entry which is preliminary data.</text>
</comment>
<protein>
    <submittedName>
        <fullName evidence="6">ATP-binding cassette subfamily F protein 3</fullName>
    </submittedName>
</protein>
<dbReference type="SMART" id="SM00382">
    <property type="entry name" value="AAA"/>
    <property type="match status" value="2"/>
</dbReference>
<dbReference type="InterPro" id="IPR037118">
    <property type="entry name" value="Val-tRNA_synth_C_sf"/>
</dbReference>
<dbReference type="Gene3D" id="3.40.50.300">
    <property type="entry name" value="P-loop containing nucleotide triphosphate hydrolases"/>
    <property type="match status" value="2"/>
</dbReference>
<dbReference type="Pfam" id="PF16326">
    <property type="entry name" value="ABC_tran_CTD"/>
    <property type="match status" value="1"/>
</dbReference>
<evidence type="ECO:0000256" key="2">
    <source>
        <dbReference type="ARBA" id="ARBA00022840"/>
    </source>
</evidence>